<keyword evidence="1" id="KW-0812">Transmembrane</keyword>
<sequence>MNSLSTLQQMSIVAGVLVALVVSITVAAVWLANRQNAAYDRELAGGKCPCCGKPLDA</sequence>
<proteinExistence type="predicted"/>
<evidence type="ECO:0000313" key="3">
    <source>
        <dbReference type="Proteomes" id="UP000547058"/>
    </source>
</evidence>
<evidence type="ECO:0000256" key="1">
    <source>
        <dbReference type="SAM" id="Phobius"/>
    </source>
</evidence>
<keyword evidence="3" id="KW-1185">Reference proteome</keyword>
<name>A0A7W3FKE7_9GAMM</name>
<evidence type="ECO:0008006" key="4">
    <source>
        <dbReference type="Google" id="ProtNLM"/>
    </source>
</evidence>
<keyword evidence="1" id="KW-0472">Membrane</keyword>
<comment type="caution">
    <text evidence="2">The sequence shown here is derived from an EMBL/GenBank/DDBJ whole genome shotgun (WGS) entry which is preliminary data.</text>
</comment>
<reference evidence="2 3" key="1">
    <citation type="submission" date="2020-08" db="EMBL/GenBank/DDBJ databases">
        <title>Stenotrophomonas tumulicola JCM 30961.</title>
        <authorList>
            <person name="Deng Y."/>
        </authorList>
    </citation>
    <scope>NUCLEOTIDE SEQUENCE [LARGE SCALE GENOMIC DNA]</scope>
    <source>
        <strain evidence="2 3">JCM 30961</strain>
    </source>
</reference>
<protein>
    <recommendedName>
        <fullName evidence="4">Transmembrane protein</fullName>
    </recommendedName>
</protein>
<evidence type="ECO:0000313" key="2">
    <source>
        <dbReference type="EMBL" id="MBA8681060.1"/>
    </source>
</evidence>
<organism evidence="2 3">
    <name type="scientific">Stenotrophomonas tumulicola</name>
    <dbReference type="NCBI Taxonomy" id="1685415"/>
    <lineage>
        <taxon>Bacteria</taxon>
        <taxon>Pseudomonadati</taxon>
        <taxon>Pseudomonadota</taxon>
        <taxon>Gammaproteobacteria</taxon>
        <taxon>Lysobacterales</taxon>
        <taxon>Lysobacteraceae</taxon>
        <taxon>Stenotrophomonas</taxon>
    </lineage>
</organism>
<accession>A0A7W3FKE7</accession>
<feature type="transmembrane region" description="Helical" evidence="1">
    <location>
        <begin position="12"/>
        <end position="32"/>
    </location>
</feature>
<dbReference type="AlphaFoldDB" id="A0A7W3FKE7"/>
<dbReference type="EMBL" id="JACGXS010000001">
    <property type="protein sequence ID" value="MBA8681060.1"/>
    <property type="molecule type" value="Genomic_DNA"/>
</dbReference>
<dbReference type="RefSeq" id="WP_167390418.1">
    <property type="nucleotide sequence ID" value="NZ_JACGXS010000001.1"/>
</dbReference>
<keyword evidence="1" id="KW-1133">Transmembrane helix</keyword>
<gene>
    <name evidence="2" type="ORF">H4O11_04500</name>
</gene>
<dbReference type="Proteomes" id="UP000547058">
    <property type="component" value="Unassembled WGS sequence"/>
</dbReference>